<accession>A0A0C3FLA0</accession>
<dbReference type="InterPro" id="IPR018819">
    <property type="entry name" value="Nur1/Mug154"/>
</dbReference>
<feature type="compositionally biased region" description="Polar residues" evidence="1">
    <location>
        <begin position="34"/>
        <end position="51"/>
    </location>
</feature>
<name>A0A0C3FLA0_PILCF</name>
<dbReference type="HOGENOM" id="CLU_1267321_0_0_1"/>
<keyword evidence="3" id="KW-1185">Reference proteome</keyword>
<proteinExistence type="predicted"/>
<dbReference type="OrthoDB" id="3363151at2759"/>
<evidence type="ECO:0000256" key="1">
    <source>
        <dbReference type="SAM" id="MobiDB-lite"/>
    </source>
</evidence>
<reference evidence="2 3" key="1">
    <citation type="submission" date="2014-04" db="EMBL/GenBank/DDBJ databases">
        <authorList>
            <consortium name="DOE Joint Genome Institute"/>
            <person name="Kuo A."/>
            <person name="Tarkka M."/>
            <person name="Buscot F."/>
            <person name="Kohler A."/>
            <person name="Nagy L.G."/>
            <person name="Floudas D."/>
            <person name="Copeland A."/>
            <person name="Barry K.W."/>
            <person name="Cichocki N."/>
            <person name="Veneault-Fourrey C."/>
            <person name="LaButti K."/>
            <person name="Lindquist E.A."/>
            <person name="Lipzen A."/>
            <person name="Lundell T."/>
            <person name="Morin E."/>
            <person name="Murat C."/>
            <person name="Sun H."/>
            <person name="Tunlid A."/>
            <person name="Henrissat B."/>
            <person name="Grigoriev I.V."/>
            <person name="Hibbett D.S."/>
            <person name="Martin F."/>
            <person name="Nordberg H.P."/>
            <person name="Cantor M.N."/>
            <person name="Hua S.X."/>
        </authorList>
    </citation>
    <scope>NUCLEOTIDE SEQUENCE [LARGE SCALE GENOMIC DNA]</scope>
    <source>
        <strain evidence="2 3">F 1598</strain>
    </source>
</reference>
<dbReference type="STRING" id="765440.A0A0C3FLA0"/>
<feature type="region of interest" description="Disordered" evidence="1">
    <location>
        <begin position="1"/>
        <end position="76"/>
    </location>
</feature>
<gene>
    <name evidence="2" type="ORF">PILCRDRAFT_9795</name>
</gene>
<dbReference type="InParanoid" id="A0A0C3FLA0"/>
<evidence type="ECO:0000313" key="3">
    <source>
        <dbReference type="Proteomes" id="UP000054166"/>
    </source>
</evidence>
<dbReference type="EMBL" id="KN833005">
    <property type="protein sequence ID" value="KIM80261.1"/>
    <property type="molecule type" value="Genomic_DNA"/>
</dbReference>
<evidence type="ECO:0000313" key="2">
    <source>
        <dbReference type="EMBL" id="KIM80261.1"/>
    </source>
</evidence>
<dbReference type="Pfam" id="PF10332">
    <property type="entry name" value="DUF2418"/>
    <property type="match status" value="1"/>
</dbReference>
<dbReference type="Proteomes" id="UP000054166">
    <property type="component" value="Unassembled WGS sequence"/>
</dbReference>
<protein>
    <submittedName>
        <fullName evidence="2">Uncharacterized protein</fullName>
    </submittedName>
</protein>
<sequence length="218" mass="24485">MPAHPSETIQRPKLSPLKLEDIEWDDDNPAWQPYPTTFSGIHSQTLPSTQGGVKPTIRPNSKNTSAQQPESKKVSPSNDANMPYFIGICLHLLHFCLRSPRLHIIAECDCTWEDISVDGIEDPWFTWTDFGCVILIIASAVHGYTLLTQCRTHHLSGQNKTIGSSNKFSLMLFCVYSPAHALVWMGITSTNWMLMIIVMVLLTKQMTVLAQAYRITAK</sequence>
<reference evidence="3" key="2">
    <citation type="submission" date="2015-01" db="EMBL/GenBank/DDBJ databases">
        <title>Evolutionary Origins and Diversification of the Mycorrhizal Mutualists.</title>
        <authorList>
            <consortium name="DOE Joint Genome Institute"/>
            <consortium name="Mycorrhizal Genomics Consortium"/>
            <person name="Kohler A."/>
            <person name="Kuo A."/>
            <person name="Nagy L.G."/>
            <person name="Floudas D."/>
            <person name="Copeland A."/>
            <person name="Barry K.W."/>
            <person name="Cichocki N."/>
            <person name="Veneault-Fourrey C."/>
            <person name="LaButti K."/>
            <person name="Lindquist E.A."/>
            <person name="Lipzen A."/>
            <person name="Lundell T."/>
            <person name="Morin E."/>
            <person name="Murat C."/>
            <person name="Riley R."/>
            <person name="Ohm R."/>
            <person name="Sun H."/>
            <person name="Tunlid A."/>
            <person name="Henrissat B."/>
            <person name="Grigoriev I.V."/>
            <person name="Hibbett D.S."/>
            <person name="Martin F."/>
        </authorList>
    </citation>
    <scope>NUCLEOTIDE SEQUENCE [LARGE SCALE GENOMIC DNA]</scope>
    <source>
        <strain evidence="3">F 1598</strain>
    </source>
</reference>
<dbReference type="AlphaFoldDB" id="A0A0C3FLA0"/>
<feature type="compositionally biased region" description="Polar residues" evidence="1">
    <location>
        <begin position="58"/>
        <end position="76"/>
    </location>
</feature>
<organism evidence="2 3">
    <name type="scientific">Piloderma croceum (strain F 1598)</name>
    <dbReference type="NCBI Taxonomy" id="765440"/>
    <lineage>
        <taxon>Eukaryota</taxon>
        <taxon>Fungi</taxon>
        <taxon>Dikarya</taxon>
        <taxon>Basidiomycota</taxon>
        <taxon>Agaricomycotina</taxon>
        <taxon>Agaricomycetes</taxon>
        <taxon>Agaricomycetidae</taxon>
        <taxon>Atheliales</taxon>
        <taxon>Atheliaceae</taxon>
        <taxon>Piloderma</taxon>
    </lineage>
</organism>